<accession>A0A8G1VTX2</accession>
<reference evidence="1 2" key="1">
    <citation type="submission" date="2018-02" db="EMBL/GenBank/DDBJ databases">
        <title>The genomes of Aspergillus section Nigri reveals drivers in fungal speciation.</title>
        <authorList>
            <consortium name="DOE Joint Genome Institute"/>
            <person name="Vesth T.C."/>
            <person name="Nybo J."/>
            <person name="Theobald S."/>
            <person name="Brandl J."/>
            <person name="Frisvad J.C."/>
            <person name="Nielsen K.F."/>
            <person name="Lyhne E.K."/>
            <person name="Kogle M.E."/>
            <person name="Kuo A."/>
            <person name="Riley R."/>
            <person name="Clum A."/>
            <person name="Nolan M."/>
            <person name="Lipzen A."/>
            <person name="Salamov A."/>
            <person name="Henrissat B."/>
            <person name="Wiebenga A."/>
            <person name="De vries R.P."/>
            <person name="Grigoriev I.V."/>
            <person name="Mortensen U.H."/>
            <person name="Andersen M.R."/>
            <person name="Baker S.E."/>
        </authorList>
    </citation>
    <scope>NUCLEOTIDE SEQUENCE [LARGE SCALE GENOMIC DNA]</scope>
    <source>
        <strain evidence="1 2">CBS 313.89</strain>
    </source>
</reference>
<dbReference type="RefSeq" id="XP_040796554.1">
    <property type="nucleotide sequence ID" value="XM_040948933.1"/>
</dbReference>
<dbReference type="EMBL" id="KZ824694">
    <property type="protein sequence ID" value="RAK72542.1"/>
    <property type="molecule type" value="Genomic_DNA"/>
</dbReference>
<sequence>MEALRVSIRLFIRRQQAPGNVKRPVTWWLPVRLLAEGTSNGSSDTRWAGATTAPTDRVLPGVGFWAIILNTASQGMLLLTVLLKLDDVPCPGVPGVIPAVMPMSLVL</sequence>
<dbReference type="VEuPathDB" id="FungiDB:BO72DRAFT_500931"/>
<proteinExistence type="predicted"/>
<protein>
    <submittedName>
        <fullName evidence="1">Uncharacterized protein</fullName>
    </submittedName>
</protein>
<organism evidence="1 2">
    <name type="scientific">Aspergillus fijiensis CBS 313.89</name>
    <dbReference type="NCBI Taxonomy" id="1448319"/>
    <lineage>
        <taxon>Eukaryota</taxon>
        <taxon>Fungi</taxon>
        <taxon>Dikarya</taxon>
        <taxon>Ascomycota</taxon>
        <taxon>Pezizomycotina</taxon>
        <taxon>Eurotiomycetes</taxon>
        <taxon>Eurotiomycetidae</taxon>
        <taxon>Eurotiales</taxon>
        <taxon>Aspergillaceae</taxon>
        <taxon>Aspergillus</taxon>
    </lineage>
</organism>
<keyword evidence="2" id="KW-1185">Reference proteome</keyword>
<evidence type="ECO:0000313" key="2">
    <source>
        <dbReference type="Proteomes" id="UP000249789"/>
    </source>
</evidence>
<dbReference type="AlphaFoldDB" id="A0A8G1VTX2"/>
<evidence type="ECO:0000313" key="1">
    <source>
        <dbReference type="EMBL" id="RAK72542.1"/>
    </source>
</evidence>
<dbReference type="GeneID" id="63866266"/>
<name>A0A8G1VTX2_9EURO</name>
<dbReference type="Proteomes" id="UP000249789">
    <property type="component" value="Unassembled WGS sequence"/>
</dbReference>
<gene>
    <name evidence="1" type="ORF">BO72DRAFT_500931</name>
</gene>